<reference evidence="2" key="1">
    <citation type="submission" date="2022-07" db="EMBL/GenBank/DDBJ databases">
        <title>FELIX.</title>
        <authorList>
            <person name="Wan K.H."/>
            <person name="Park S."/>
            <person name="Lawrence Q."/>
            <person name="Eichenberger J.P."/>
            <person name="Booth B.W."/>
            <person name="Piaggio A.J."/>
            <person name="Chandler J.C."/>
            <person name="Franklin A.B."/>
            <person name="Celniker S.E."/>
        </authorList>
    </citation>
    <scope>NUCLEOTIDE SEQUENCE</scope>
    <source>
        <strain evidence="2">QA-1986 374</strain>
    </source>
</reference>
<keyword evidence="1" id="KW-0812">Transmembrane</keyword>
<keyword evidence="3" id="KW-1185">Reference proteome</keyword>
<keyword evidence="1" id="KW-1133">Transmembrane helix</keyword>
<evidence type="ECO:0000313" key="3">
    <source>
        <dbReference type="Proteomes" id="UP001059773"/>
    </source>
</evidence>
<evidence type="ECO:0000256" key="1">
    <source>
        <dbReference type="SAM" id="Phobius"/>
    </source>
</evidence>
<gene>
    <name evidence="2" type="ORF">NP439_06240</name>
</gene>
<dbReference type="Proteomes" id="UP001059773">
    <property type="component" value="Chromosome"/>
</dbReference>
<organism evidence="2 3">
    <name type="scientific">Oceanobacillus jeddahense</name>
    <dbReference type="NCBI Taxonomy" id="1462527"/>
    <lineage>
        <taxon>Bacteria</taxon>
        <taxon>Bacillati</taxon>
        <taxon>Bacillota</taxon>
        <taxon>Bacilli</taxon>
        <taxon>Bacillales</taxon>
        <taxon>Bacillaceae</taxon>
        <taxon>Oceanobacillus</taxon>
    </lineage>
</organism>
<feature type="transmembrane region" description="Helical" evidence="1">
    <location>
        <begin position="31"/>
        <end position="51"/>
    </location>
</feature>
<accession>A0ABY5JVT2</accession>
<sequence>MQPAWQDIVDLTKQYRDIKLEYWLNENLFTLSWWILFITTAGIFIVWVVLLDKKESLRLFFTDYL</sequence>
<dbReference type="EMBL" id="CP101914">
    <property type="protein sequence ID" value="UUI04259.1"/>
    <property type="molecule type" value="Genomic_DNA"/>
</dbReference>
<keyword evidence="1" id="KW-0472">Membrane</keyword>
<name>A0ABY5JVT2_9BACI</name>
<dbReference type="RefSeq" id="WP_256709206.1">
    <property type="nucleotide sequence ID" value="NZ_CP101914.1"/>
</dbReference>
<proteinExistence type="predicted"/>
<evidence type="ECO:0000313" key="2">
    <source>
        <dbReference type="EMBL" id="UUI04259.1"/>
    </source>
</evidence>
<protein>
    <submittedName>
        <fullName evidence="2">Uncharacterized protein</fullName>
    </submittedName>
</protein>